<dbReference type="InterPro" id="IPR006311">
    <property type="entry name" value="TAT_signal"/>
</dbReference>
<dbReference type="PROSITE" id="PS51257">
    <property type="entry name" value="PROKAR_LIPOPROTEIN"/>
    <property type="match status" value="1"/>
</dbReference>
<keyword evidence="3" id="KW-1185">Reference proteome</keyword>
<dbReference type="EMBL" id="JAAGOB010000015">
    <property type="protein sequence ID" value="NED98013.1"/>
    <property type="molecule type" value="Genomic_DNA"/>
</dbReference>
<evidence type="ECO:0000256" key="1">
    <source>
        <dbReference type="SAM" id="MobiDB-lite"/>
    </source>
</evidence>
<dbReference type="PROSITE" id="PS51318">
    <property type="entry name" value="TAT"/>
    <property type="match status" value="1"/>
</dbReference>
<protein>
    <submittedName>
        <fullName evidence="2">ABC transporter substrate-binding protein</fullName>
    </submittedName>
</protein>
<dbReference type="RefSeq" id="WP_163820796.1">
    <property type="nucleotide sequence ID" value="NZ_JAAGOB010000015.1"/>
</dbReference>
<organism evidence="2 3">
    <name type="scientific">Phytoactinopolyspora alkaliphila</name>
    <dbReference type="NCBI Taxonomy" id="1783498"/>
    <lineage>
        <taxon>Bacteria</taxon>
        <taxon>Bacillati</taxon>
        <taxon>Actinomycetota</taxon>
        <taxon>Actinomycetes</taxon>
        <taxon>Jiangellales</taxon>
        <taxon>Jiangellaceae</taxon>
        <taxon>Phytoactinopolyspora</taxon>
    </lineage>
</organism>
<dbReference type="CDD" id="cd14748">
    <property type="entry name" value="PBP2_UgpB"/>
    <property type="match status" value="1"/>
</dbReference>
<gene>
    <name evidence="2" type="ORF">G1H11_22195</name>
</gene>
<dbReference type="PANTHER" id="PTHR43649:SF30">
    <property type="entry name" value="ABC TRANSPORTER SUBSTRATE-BINDING PROTEIN"/>
    <property type="match status" value="1"/>
</dbReference>
<dbReference type="Proteomes" id="UP000469185">
    <property type="component" value="Unassembled WGS sequence"/>
</dbReference>
<dbReference type="Pfam" id="PF13416">
    <property type="entry name" value="SBP_bac_8"/>
    <property type="match status" value="1"/>
</dbReference>
<feature type="region of interest" description="Disordered" evidence="1">
    <location>
        <begin position="38"/>
        <end position="60"/>
    </location>
</feature>
<sequence>MSNRLPRHSSLRRPSRRSFLGMTAAGLSVPILGSCAGGVSSSDDGEGGGNELGQVDISPPSKYRGRDVNVVMWSAMGGVNGEALDALVEKFNESQDSIYAEVQFQGNYHESSPKLTAALRAGAVPDIMMLADTFWGRFLLNDVLEPLNGYLTDDFNRDNYVEALFDEGLVGDELYWLSYGRSTPLFYYNKDAFAEIGLPDRGPETWTELREWGAELSKLTVQGQPLKVHAFTGDDDWQFMSAAWQFGGSLSDGLDVTINTGGAVDAAAWQQRFIFEDQMGYMAESSAVDFGTGVVATTITSTGALRGIYENAEFEVGTAFLPAEVTTGVPTGGMGFSLLRDVPQERKDAAFEVLKFLGQPDNAAEWSLASGYLPIVKAAVDEPELAEQIAEDPNRSTAVEQLPMAQGSDAIRSYLPNGTDIIISGLQEIFSSGSADVQSVFDRVAGELEEGVERIRDDYDRYFG</sequence>
<dbReference type="InterPro" id="IPR050490">
    <property type="entry name" value="Bact_solute-bd_prot1"/>
</dbReference>
<name>A0A6N9YSJ2_9ACTN</name>
<dbReference type="PANTHER" id="PTHR43649">
    <property type="entry name" value="ARABINOSE-BINDING PROTEIN-RELATED"/>
    <property type="match status" value="1"/>
</dbReference>
<reference evidence="2 3" key="1">
    <citation type="submission" date="2020-02" db="EMBL/GenBank/DDBJ databases">
        <authorList>
            <person name="Li X.-J."/>
            <person name="Feng X.-M."/>
        </authorList>
    </citation>
    <scope>NUCLEOTIDE SEQUENCE [LARGE SCALE GENOMIC DNA]</scope>
    <source>
        <strain evidence="2 3">CGMCC 4.7225</strain>
    </source>
</reference>
<evidence type="ECO:0000313" key="3">
    <source>
        <dbReference type="Proteomes" id="UP000469185"/>
    </source>
</evidence>
<evidence type="ECO:0000313" key="2">
    <source>
        <dbReference type="EMBL" id="NED98013.1"/>
    </source>
</evidence>
<comment type="caution">
    <text evidence="2">The sequence shown here is derived from an EMBL/GenBank/DDBJ whole genome shotgun (WGS) entry which is preliminary data.</text>
</comment>
<dbReference type="InterPro" id="IPR006059">
    <property type="entry name" value="SBP"/>
</dbReference>
<dbReference type="SUPFAM" id="SSF53850">
    <property type="entry name" value="Periplasmic binding protein-like II"/>
    <property type="match status" value="1"/>
</dbReference>
<dbReference type="Gene3D" id="3.40.190.10">
    <property type="entry name" value="Periplasmic binding protein-like II"/>
    <property type="match status" value="1"/>
</dbReference>
<dbReference type="AlphaFoldDB" id="A0A6N9YSJ2"/>
<accession>A0A6N9YSJ2</accession>
<proteinExistence type="predicted"/>